<evidence type="ECO:0000256" key="2">
    <source>
        <dbReference type="ARBA" id="ARBA00006464"/>
    </source>
</evidence>
<keyword evidence="3 9" id="KW-0808">Transferase</keyword>
<dbReference type="InterPro" id="IPR036291">
    <property type="entry name" value="NAD(P)-bd_dom_sf"/>
</dbReference>
<dbReference type="GO" id="GO:0016780">
    <property type="term" value="F:phosphotransferase activity, for other substituted phosphate groups"/>
    <property type="evidence" value="ECO:0007669"/>
    <property type="project" value="TreeGrafter"/>
</dbReference>
<feature type="transmembrane region" description="Helical" evidence="7">
    <location>
        <begin position="12"/>
        <end position="31"/>
    </location>
</feature>
<dbReference type="PANTHER" id="PTHR30576">
    <property type="entry name" value="COLANIC BIOSYNTHESIS UDP-GLUCOSE LIPID CARRIER TRANSFERASE"/>
    <property type="match status" value="1"/>
</dbReference>
<gene>
    <name evidence="9" type="ORF">AR543_22195</name>
</gene>
<dbReference type="Pfam" id="PF02397">
    <property type="entry name" value="Bac_transf"/>
    <property type="match status" value="1"/>
</dbReference>
<evidence type="ECO:0000256" key="4">
    <source>
        <dbReference type="ARBA" id="ARBA00022692"/>
    </source>
</evidence>
<reference evidence="9 10" key="2">
    <citation type="journal article" date="2016" name="Int. J. Syst. Evol. Microbiol.">
        <title>Paenibacillus bovis sp. nov., isolated from raw yak (Bos grunniens) milk.</title>
        <authorList>
            <person name="Gao C."/>
            <person name="Han J."/>
            <person name="Liu Z."/>
            <person name="Xu X."/>
            <person name="Hang F."/>
            <person name="Wu Z."/>
        </authorList>
    </citation>
    <scope>NUCLEOTIDE SEQUENCE [LARGE SCALE GENOMIC DNA]</scope>
    <source>
        <strain evidence="9 10">BD3526</strain>
    </source>
</reference>
<evidence type="ECO:0000256" key="7">
    <source>
        <dbReference type="SAM" id="Phobius"/>
    </source>
</evidence>
<dbReference type="Proteomes" id="UP000078148">
    <property type="component" value="Chromosome"/>
</dbReference>
<evidence type="ECO:0000256" key="1">
    <source>
        <dbReference type="ARBA" id="ARBA00004141"/>
    </source>
</evidence>
<dbReference type="NCBIfam" id="TIGR03025">
    <property type="entry name" value="EPS_sugtrans"/>
    <property type="match status" value="1"/>
</dbReference>
<dbReference type="InterPro" id="IPR017473">
    <property type="entry name" value="Undecaprenyl-P_gluc_Ptfrase"/>
</dbReference>
<dbReference type="STRING" id="1616788.AR543_22195"/>
<name>A0A172ZLK8_9BACL</name>
<sequence>MIRKNQRFLTRLYILADFSVIQISFLIAWFIKFQSDILPYDSPPAGYGALPFETYGKWSLIYGVIAILIGVISSLYSPKRKKRFADELLKIVQTHAVSIFMLLGALFFFKEINISRYYLLLYVVLNLLLIMAYRYVIKLGLKRARQKGFNKQFVLILGAGSLGKRFYDNLMQYPEMGYEIVGFLDDYRTFDGIELKKYKPVLGKIDDLGRKLQEMMIDEVILALPLDAHNKYPLIIAECEKAGVRTLIIPDFFDYLPARPYFDNFAGMPMINVRDIPLDIAANRIFKRLFDIVFSLAAIIITSPIMLFVAIGVKLTSSGPIIFKQERVGLNRRTFMMFKFRSMRVIPEGQIDTGWTTADDPRKTKFGSFIRRTSLDELPQFFNVLIGDMSVVGPRPERPYFVEQFREEIPKYMVKHHVRPGITGWAQSNGLRGDTSIEERINHDIFYIENWSLLFDIKIICKTIRNGFVNKNAY</sequence>
<evidence type="ECO:0000256" key="5">
    <source>
        <dbReference type="ARBA" id="ARBA00022989"/>
    </source>
</evidence>
<evidence type="ECO:0000256" key="3">
    <source>
        <dbReference type="ARBA" id="ARBA00022679"/>
    </source>
</evidence>
<dbReference type="GO" id="GO:0016020">
    <property type="term" value="C:membrane"/>
    <property type="evidence" value="ECO:0007669"/>
    <property type="project" value="UniProtKB-SubCell"/>
</dbReference>
<dbReference type="SUPFAM" id="SSF51735">
    <property type="entry name" value="NAD(P)-binding Rossmann-fold domains"/>
    <property type="match status" value="1"/>
</dbReference>
<feature type="transmembrane region" description="Helical" evidence="7">
    <location>
        <begin position="115"/>
        <end position="137"/>
    </location>
</feature>
<dbReference type="AlphaFoldDB" id="A0A172ZLK8"/>
<dbReference type="InterPro" id="IPR003362">
    <property type="entry name" value="Bact_transf"/>
</dbReference>
<keyword evidence="10" id="KW-1185">Reference proteome</keyword>
<dbReference type="RefSeq" id="WP_060536467.1">
    <property type="nucleotide sequence ID" value="NZ_CP013023.1"/>
</dbReference>
<dbReference type="InterPro" id="IPR017475">
    <property type="entry name" value="EPS_sugar_tfrase"/>
</dbReference>
<feature type="transmembrane region" description="Helical" evidence="7">
    <location>
        <begin position="58"/>
        <end position="76"/>
    </location>
</feature>
<dbReference type="Pfam" id="PF13727">
    <property type="entry name" value="CoA_binding_3"/>
    <property type="match status" value="1"/>
</dbReference>
<proteinExistence type="inferred from homology"/>
<dbReference type="OrthoDB" id="9808602at2"/>
<evidence type="ECO:0000256" key="6">
    <source>
        <dbReference type="ARBA" id="ARBA00023136"/>
    </source>
</evidence>
<protein>
    <submittedName>
        <fullName evidence="9">Undecaprenyl-phosphate glucose phosphotransferase</fullName>
    </submittedName>
</protein>
<dbReference type="PANTHER" id="PTHR30576:SF0">
    <property type="entry name" value="UNDECAPRENYL-PHOSPHATE N-ACETYLGALACTOSAMINYL 1-PHOSPHATE TRANSFERASE-RELATED"/>
    <property type="match status" value="1"/>
</dbReference>
<dbReference type="NCBIfam" id="TIGR03023">
    <property type="entry name" value="WcaJ_sugtrans"/>
    <property type="match status" value="1"/>
</dbReference>
<feature type="transmembrane region" description="Helical" evidence="7">
    <location>
        <begin position="292"/>
        <end position="313"/>
    </location>
</feature>
<dbReference type="KEGG" id="pbv:AR543_22195"/>
<dbReference type="Gene3D" id="3.40.50.720">
    <property type="entry name" value="NAD(P)-binding Rossmann-like Domain"/>
    <property type="match status" value="1"/>
</dbReference>
<feature type="domain" description="Bacterial sugar transferase" evidence="8">
    <location>
        <begin position="287"/>
        <end position="466"/>
    </location>
</feature>
<evidence type="ECO:0000313" key="10">
    <source>
        <dbReference type="Proteomes" id="UP000078148"/>
    </source>
</evidence>
<accession>A0A172ZLK8</accession>
<comment type="subcellular location">
    <subcellularLocation>
        <location evidence="1">Membrane</location>
        <topology evidence="1">Multi-pass membrane protein</topology>
    </subcellularLocation>
</comment>
<keyword evidence="6 7" id="KW-0472">Membrane</keyword>
<organism evidence="9 10">
    <name type="scientific">Paenibacillus bovis</name>
    <dbReference type="NCBI Taxonomy" id="1616788"/>
    <lineage>
        <taxon>Bacteria</taxon>
        <taxon>Bacillati</taxon>
        <taxon>Bacillota</taxon>
        <taxon>Bacilli</taxon>
        <taxon>Bacillales</taxon>
        <taxon>Paenibacillaceae</taxon>
        <taxon>Paenibacillus</taxon>
    </lineage>
</organism>
<dbReference type="EMBL" id="CP013023">
    <property type="protein sequence ID" value="ANF98429.1"/>
    <property type="molecule type" value="Genomic_DNA"/>
</dbReference>
<evidence type="ECO:0000259" key="8">
    <source>
        <dbReference type="Pfam" id="PF02397"/>
    </source>
</evidence>
<keyword evidence="4 7" id="KW-0812">Transmembrane</keyword>
<reference evidence="10" key="1">
    <citation type="submission" date="2015-10" db="EMBL/GenBank/DDBJ databases">
        <title>Genome of Paenibacillus bovis sp. nov.</title>
        <authorList>
            <person name="Wu Z."/>
            <person name="Gao C."/>
            <person name="Liu Z."/>
            <person name="Zheng H."/>
        </authorList>
    </citation>
    <scope>NUCLEOTIDE SEQUENCE [LARGE SCALE GENOMIC DNA]</scope>
    <source>
        <strain evidence="10">BD3526</strain>
    </source>
</reference>
<evidence type="ECO:0000313" key="9">
    <source>
        <dbReference type="EMBL" id="ANF98429.1"/>
    </source>
</evidence>
<keyword evidence="5 7" id="KW-1133">Transmembrane helix</keyword>
<feature type="transmembrane region" description="Helical" evidence="7">
    <location>
        <begin position="88"/>
        <end position="109"/>
    </location>
</feature>
<comment type="similarity">
    <text evidence="2">Belongs to the bacterial sugar transferase family.</text>
</comment>